<dbReference type="OrthoDB" id="1261251at2"/>
<evidence type="ECO:0000313" key="2">
    <source>
        <dbReference type="EMBL" id="SEH09040.1"/>
    </source>
</evidence>
<dbReference type="RefSeq" id="WP_103922527.1">
    <property type="nucleotide sequence ID" value="NZ_FMSV02000557.1"/>
</dbReference>
<reference evidence="2 3" key="1">
    <citation type="submission" date="2016-10" db="EMBL/GenBank/DDBJ databases">
        <authorList>
            <person name="de Groot N.N."/>
        </authorList>
    </citation>
    <scope>NUCLEOTIDE SEQUENCE [LARGE SCALE GENOMIC DNA]</scope>
    <source>
        <strain evidence="2">MBHS1</strain>
    </source>
</reference>
<dbReference type="Proteomes" id="UP000236724">
    <property type="component" value="Unassembled WGS sequence"/>
</dbReference>
<evidence type="ECO:0000259" key="1">
    <source>
        <dbReference type="Pfam" id="PF17032"/>
    </source>
</evidence>
<feature type="domain" description="Zinc-ribbon 15" evidence="1">
    <location>
        <begin position="20"/>
        <end position="68"/>
    </location>
</feature>
<dbReference type="EMBL" id="FMSV02000557">
    <property type="protein sequence ID" value="SEH09040.1"/>
    <property type="molecule type" value="Genomic_DNA"/>
</dbReference>
<gene>
    <name evidence="2" type="ORF">MBHS_04933</name>
</gene>
<dbReference type="AlphaFoldDB" id="A0A1H6FG40"/>
<evidence type="ECO:0000313" key="3">
    <source>
        <dbReference type="Proteomes" id="UP000236724"/>
    </source>
</evidence>
<accession>A0A1H6FG40</accession>
<proteinExistence type="predicted"/>
<sequence>MFILMGEKNTGKILNDGVFYCPVCECQQHYQHIQQRNMFTLFFIPLLPLPISREYLECAHCHNSFHPQVVDERNLYPTWHYAALRLMLEFLPTGKLATDKQQAIWEKLGGTMPDASEIRAAQQTRQDDRQDVLHYLQNICSGLNPAGELKILDAVLLFAKACYGEPLPHPVQVLCNQIASTLELEPGIAQQRLLTLNYE</sequence>
<dbReference type="Pfam" id="PF17032">
    <property type="entry name" value="Zn_ribbon_15"/>
    <property type="match status" value="1"/>
</dbReference>
<dbReference type="InterPro" id="IPR031493">
    <property type="entry name" value="Zinc_ribbon_15"/>
</dbReference>
<organism evidence="2 3">
    <name type="scientific">Candidatus Venteria ishoeyi</name>
    <dbReference type="NCBI Taxonomy" id="1899563"/>
    <lineage>
        <taxon>Bacteria</taxon>
        <taxon>Pseudomonadati</taxon>
        <taxon>Pseudomonadota</taxon>
        <taxon>Gammaproteobacteria</taxon>
        <taxon>Thiotrichales</taxon>
        <taxon>Thiotrichaceae</taxon>
        <taxon>Venteria</taxon>
    </lineage>
</organism>
<name>A0A1H6FG40_9GAMM</name>
<keyword evidence="3" id="KW-1185">Reference proteome</keyword>
<protein>
    <recommendedName>
        <fullName evidence="1">Zinc-ribbon 15 domain-containing protein</fullName>
    </recommendedName>
</protein>